<evidence type="ECO:0000313" key="5">
    <source>
        <dbReference type="EnsemblMetazoa" id="Aqu2.1.02550_001"/>
    </source>
</evidence>
<organism evidence="5">
    <name type="scientific">Amphimedon queenslandica</name>
    <name type="common">Sponge</name>
    <dbReference type="NCBI Taxonomy" id="400682"/>
    <lineage>
        <taxon>Eukaryota</taxon>
        <taxon>Metazoa</taxon>
        <taxon>Porifera</taxon>
        <taxon>Demospongiae</taxon>
        <taxon>Heteroscleromorpha</taxon>
        <taxon>Haplosclerida</taxon>
        <taxon>Niphatidae</taxon>
        <taxon>Amphimedon</taxon>
    </lineage>
</organism>
<keyword evidence="1" id="KW-1017">Isopeptide bond</keyword>
<dbReference type="InParanoid" id="A0A1X7SKA1"/>
<dbReference type="AlphaFoldDB" id="A0A1X7SKA1"/>
<feature type="domain" description="ZMYM2-like/QRICH1 C-terminal" evidence="4">
    <location>
        <begin position="3"/>
        <end position="68"/>
    </location>
</feature>
<keyword evidence="2" id="KW-0597">Phosphoprotein</keyword>
<evidence type="ECO:0000259" key="4">
    <source>
        <dbReference type="Pfam" id="PF12012"/>
    </source>
</evidence>
<evidence type="ECO:0000256" key="1">
    <source>
        <dbReference type="ARBA" id="ARBA00022499"/>
    </source>
</evidence>
<evidence type="ECO:0000256" key="3">
    <source>
        <dbReference type="ARBA" id="ARBA00022843"/>
    </source>
</evidence>
<protein>
    <recommendedName>
        <fullName evidence="4">ZMYM2-like/QRICH1 C-terminal domain-containing protein</fullName>
    </recommendedName>
</protein>
<name>A0A1X7SKA1_AMPQE</name>
<proteinExistence type="predicted"/>
<keyword evidence="3" id="KW-0832">Ubl conjugation</keyword>
<reference evidence="5" key="1">
    <citation type="submission" date="2017-05" db="UniProtKB">
        <authorList>
            <consortium name="EnsemblMetazoa"/>
        </authorList>
    </citation>
    <scope>IDENTIFICATION</scope>
</reference>
<accession>A0A1X7SKA1</accession>
<sequence>MNEEKLLWGKGMLGEGSPHKLLKTMIFMCGIYFALRSGQEHRDLRFSQIKLKEIDEKNVSYTPRMYQKTSIKHQKLEPKT</sequence>
<dbReference type="InterPro" id="IPR021893">
    <property type="entry name" value="ZMYM2-like_C"/>
</dbReference>
<evidence type="ECO:0000256" key="2">
    <source>
        <dbReference type="ARBA" id="ARBA00022553"/>
    </source>
</evidence>
<dbReference type="Pfam" id="PF12012">
    <property type="entry name" value="DUF3504"/>
    <property type="match status" value="1"/>
</dbReference>
<dbReference type="EnsemblMetazoa" id="Aqu2.1.02550_001">
    <property type="protein sequence ID" value="Aqu2.1.02550_001"/>
    <property type="gene ID" value="Aqu2.1.02550"/>
</dbReference>